<reference evidence="1 2" key="1">
    <citation type="submission" date="2019-04" db="EMBL/GenBank/DDBJ databases">
        <title>Bacillus sediminilitoris sp. nov., isolated from a tidal flat sediment on the East China Sea.</title>
        <authorList>
            <person name="Wei Y."/>
            <person name="Mao H."/>
            <person name="Fang J."/>
        </authorList>
    </citation>
    <scope>NUCLEOTIDE SEQUENCE [LARGE SCALE GENOMIC DNA]</scope>
    <source>
        <strain evidence="1 2">DSL-17</strain>
    </source>
</reference>
<dbReference type="Proteomes" id="UP000310334">
    <property type="component" value="Unassembled WGS sequence"/>
</dbReference>
<dbReference type="AlphaFoldDB" id="A0A4S4BQC9"/>
<dbReference type="EMBL" id="SSNT01000017">
    <property type="protein sequence ID" value="THF76972.1"/>
    <property type="molecule type" value="Genomic_DNA"/>
</dbReference>
<organism evidence="1 2">
    <name type="scientific">Metabacillus sediminilitoris</name>
    <dbReference type="NCBI Taxonomy" id="2567941"/>
    <lineage>
        <taxon>Bacteria</taxon>
        <taxon>Bacillati</taxon>
        <taxon>Bacillota</taxon>
        <taxon>Bacilli</taxon>
        <taxon>Bacillales</taxon>
        <taxon>Bacillaceae</taxon>
        <taxon>Metabacillus</taxon>
    </lineage>
</organism>
<evidence type="ECO:0000313" key="2">
    <source>
        <dbReference type="Proteomes" id="UP000310334"/>
    </source>
</evidence>
<sequence>MSKYDLLKEINRHISIYHVEDSLFKQYGNLVDSYDFEELKPYMDQTIIPIDSNEYVASVTEMEQTKVKEEIQANFYGGMPIQIGYCNGPNSTLNGLEYHKSSEINVMMTDLVLLLGRVQDIESNQYDAKNVDAFFFPKGTAVELYATTLHFAPCKVDDQGFKAVVILPAGTNEPLEKAVEKKSEEDELLFMKNKWLLAHPDREVLINRGAYPGILGENVQILHINNEKF</sequence>
<comment type="caution">
    <text evidence="1">The sequence shown here is derived from an EMBL/GenBank/DDBJ whole genome shotgun (WGS) entry which is preliminary data.</text>
</comment>
<gene>
    <name evidence="1" type="ORF">E6W99_19995</name>
</gene>
<proteinExistence type="predicted"/>
<accession>A0A4S4BQC9</accession>
<protein>
    <submittedName>
        <fullName evidence="1">DUF4867 family protein</fullName>
    </submittedName>
</protein>
<dbReference type="InterPro" id="IPR032358">
    <property type="entry name" value="DUF4867"/>
</dbReference>
<name>A0A4S4BQC9_9BACI</name>
<evidence type="ECO:0000313" key="1">
    <source>
        <dbReference type="EMBL" id="THF76972.1"/>
    </source>
</evidence>
<keyword evidence="2" id="KW-1185">Reference proteome</keyword>
<dbReference type="OrthoDB" id="358393at2"/>
<dbReference type="Pfam" id="PF16161">
    <property type="entry name" value="DUF4867"/>
    <property type="match status" value="1"/>
</dbReference>
<dbReference type="RefSeq" id="WP_136357097.1">
    <property type="nucleotide sequence ID" value="NZ_CP046266.1"/>
</dbReference>